<dbReference type="Proteomes" id="UP000516151">
    <property type="component" value="Segment"/>
</dbReference>
<keyword evidence="2" id="KW-1185">Reference proteome</keyword>
<dbReference type="GeneID" id="77927473"/>
<organism evidence="1 2">
    <name type="scientific">Streptomyces phage Faust</name>
    <dbReference type="NCBI Taxonomy" id="2767565"/>
    <lineage>
        <taxon>Viruses</taxon>
        <taxon>Duplodnaviria</taxon>
        <taxon>Heunggongvirae</taxon>
        <taxon>Uroviricota</taxon>
        <taxon>Caudoviricetes</taxon>
        <taxon>Stanwilliamsviridae</taxon>
        <taxon>Loccivirinae</taxon>
        <taxon>Faustvirus</taxon>
        <taxon>Faustvirus faust</taxon>
    </lineage>
</organism>
<dbReference type="EMBL" id="MT684598">
    <property type="protein sequence ID" value="QNN99252.1"/>
    <property type="molecule type" value="Genomic_DNA"/>
</dbReference>
<accession>A0A7G9UYZ7</accession>
<gene>
    <name evidence="1" type="primary">178</name>
    <name evidence="1" type="ORF">SEA_FAUST_178</name>
</gene>
<protein>
    <submittedName>
        <fullName evidence="1">Uncharacterized protein</fullName>
    </submittedName>
</protein>
<name>A0A7G9UYZ7_9CAUD</name>
<evidence type="ECO:0000313" key="2">
    <source>
        <dbReference type="Proteomes" id="UP000516151"/>
    </source>
</evidence>
<evidence type="ECO:0000313" key="1">
    <source>
        <dbReference type="EMBL" id="QNN99252.1"/>
    </source>
</evidence>
<reference evidence="1 2" key="1">
    <citation type="submission" date="2020-06" db="EMBL/GenBank/DDBJ databases">
        <authorList>
            <person name="Arora M.N."/>
            <person name="Dalling M.T."/>
            <person name="Dawson S.P.M."/>
            <person name="Elia S.N."/>
            <person name="Burke B."/>
            <person name="Shaffer C.D."/>
            <person name="Weston-Hafer K.A."/>
            <person name="Garlena R.A."/>
            <person name="Russell D.A."/>
            <person name="Pope W.H."/>
            <person name="Jacobs-Sera D."/>
            <person name="Hatfull G.F."/>
        </authorList>
    </citation>
    <scope>NUCLEOTIDE SEQUENCE [LARGE SCALE GENOMIC DNA]</scope>
</reference>
<dbReference type="KEGG" id="vg:77927473"/>
<dbReference type="RefSeq" id="YP_010651759.1">
    <property type="nucleotide sequence ID" value="NC_070783.1"/>
</dbReference>
<sequence length="65" mass="7225">MTITFWKDGDDQTGITLSYVGDATVLEASINPIKAHYFKTNSEAKAFIIKQGYALLSLGYEVYSE</sequence>
<proteinExistence type="predicted"/>